<dbReference type="InterPro" id="IPR059100">
    <property type="entry name" value="TSP3_bac"/>
</dbReference>
<keyword evidence="4" id="KW-0106">Calcium</keyword>
<keyword evidence="2" id="KW-0964">Secreted</keyword>
<comment type="subcellular location">
    <subcellularLocation>
        <location evidence="1">Secreted</location>
    </subcellularLocation>
</comment>
<evidence type="ECO:0000313" key="7">
    <source>
        <dbReference type="EMBL" id="MBU2711367.1"/>
    </source>
</evidence>
<evidence type="ECO:0000256" key="2">
    <source>
        <dbReference type="ARBA" id="ARBA00022525"/>
    </source>
</evidence>
<dbReference type="PANTHER" id="PTHR32305">
    <property type="match status" value="1"/>
</dbReference>
<dbReference type="PANTHER" id="PTHR32305:SF15">
    <property type="entry name" value="PROTEIN RHSA-RELATED"/>
    <property type="match status" value="1"/>
</dbReference>
<dbReference type="InterPro" id="IPR050708">
    <property type="entry name" value="T6SS_VgrG/RHS"/>
</dbReference>
<dbReference type="Gene3D" id="2.180.10.10">
    <property type="entry name" value="RHS repeat-associated core"/>
    <property type="match status" value="3"/>
</dbReference>
<protein>
    <submittedName>
        <fullName evidence="7">RHS repeat protein</fullName>
    </submittedName>
</protein>
<dbReference type="RefSeq" id="WP_215819529.1">
    <property type="nucleotide sequence ID" value="NZ_JAGSOY010000018.1"/>
</dbReference>
<feature type="signal peptide" evidence="6">
    <location>
        <begin position="1"/>
        <end position="24"/>
    </location>
</feature>
<dbReference type="EMBL" id="JAGSOY010000018">
    <property type="protein sequence ID" value="MBU2711367.1"/>
    <property type="molecule type" value="Genomic_DNA"/>
</dbReference>
<evidence type="ECO:0000256" key="6">
    <source>
        <dbReference type="SAM" id="SignalP"/>
    </source>
</evidence>
<feature type="region of interest" description="Disordered" evidence="5">
    <location>
        <begin position="1217"/>
        <end position="1256"/>
    </location>
</feature>
<evidence type="ECO:0000256" key="3">
    <source>
        <dbReference type="ARBA" id="ARBA00022729"/>
    </source>
</evidence>
<feature type="compositionally biased region" description="Acidic residues" evidence="5">
    <location>
        <begin position="1245"/>
        <end position="1255"/>
    </location>
</feature>
<accession>A0ABS5ZBC4</accession>
<name>A0ABS5ZBC4_9GAMM</name>
<dbReference type="NCBIfam" id="TIGR01643">
    <property type="entry name" value="YD_repeat_2x"/>
    <property type="match status" value="1"/>
</dbReference>
<gene>
    <name evidence="7" type="ORF">KCG35_09870</name>
</gene>
<dbReference type="Proteomes" id="UP000690515">
    <property type="component" value="Unassembled WGS sequence"/>
</dbReference>
<comment type="caution">
    <text evidence="7">The sequence shown here is derived from an EMBL/GenBank/DDBJ whole genome shotgun (WGS) entry which is preliminary data.</text>
</comment>
<dbReference type="InterPro" id="IPR031325">
    <property type="entry name" value="RHS_repeat"/>
</dbReference>
<evidence type="ECO:0000313" key="8">
    <source>
        <dbReference type="Proteomes" id="UP000690515"/>
    </source>
</evidence>
<evidence type="ECO:0000256" key="5">
    <source>
        <dbReference type="SAM" id="MobiDB-lite"/>
    </source>
</evidence>
<organism evidence="7 8">
    <name type="scientific">Zooshikella harenae</name>
    <dbReference type="NCBI Taxonomy" id="2827238"/>
    <lineage>
        <taxon>Bacteria</taxon>
        <taxon>Pseudomonadati</taxon>
        <taxon>Pseudomonadota</taxon>
        <taxon>Gammaproteobacteria</taxon>
        <taxon>Oceanospirillales</taxon>
        <taxon>Zooshikellaceae</taxon>
        <taxon>Zooshikella</taxon>
    </lineage>
</organism>
<sequence length="1324" mass="148510">MFKSVKLSCFIVASLCFNWGHVYAEEENEAILGDYQQPNTGAVRTNINDNVNESIDPFTGILQRHYIDLVMPGNGGFDIKVHRVYTKKQSEDLIEDRMLGKTSVGLGWDIHFGRILTNAFLNHSNSPSSCRKNYVHFRYNPVLQMPEGGRSVLLNSNSKEYAYKTKSQWIAKCLPRNHSRKKGGLKVYSPDGLEYIFDIYGRLPGGKKVYYASKISDTKGNFLTLNYKENSHHLIYLESIKANDGRTLTFTYDDLLMLKQVSTNDGRTVQYHYEEVPSFINGRPVRFLPKEKKPFFLTSVKRPDGKLWQYQYDTNRGPIGDLRNGNYRSLTKVTSPLGLETTYKYNIQRMSFWDSANSHVVAEKTLKVPGIGSQTWFYTYKQASKKLDETWVKGPDYCERYSHVGHKTIDGGLNWVDRGLWTVGNLEKKEVFAKNGNNCGQTALREEQYTWDKLLISNQNEVRWRPLGHIVDKETYAPVLVKKTVRQDGQEYTTNYSDYDQFGNAQTVVEKGQGTRTYKYTYHKPANHWMVHLVSSENINNLSKTNYTYNVQGLPTQINKNGVVTKYTYSNGNIASITDANGKVQHLQDYYRGVPRKEIRPDGASVTRKVNATGTVASETNERGYTTHFTYDPMNRLVKVTPPKGQSGQVTIGYNYEGNGLTKTVRRGGLMQSTYFNALGLPYKTVQTGSGKTISQVTKYNILGRKTAISYPAYGHNPAKYISMSYDPLGRMIRKQFPEGSAETYTYQGNTLQIKDAKGRVTKTTYVGYGDPGQKEITKIDAPEGMSTVISRNPLGMVTAVSQGGITRQFKYNTKLMLDQEINPEIGVTQYYYDNVGNVTRKRVGAGGTYRYQYDNLYRLTGLFYPANSSGTPDVHYQYDALGNVTQVNNEQVSWQYTYDAHNNLVKEIATLKAKSASANYTIQYAYNASDVLTQVTYPSGHVIGLTPNALGQATTVGHYASQIAYHPNGQLASLRYGNGQILTVSQEANRQRLNRIQVNGTSGIVDLAYQYDAVGNVVKIADGIYGFNNRTLGYDGLNRLVAAQGKWGSAQYSYNSRNDITRKVLGNKSYNYGYDGQGRLQQVTGNQSYQFSYNGVGSVTSNGTLTFGYDGSGLNVARACYTTNNSCQTDPDFFFRYDGYNRRVAALNKSGNTYYTLYNKSGQLLYEEDAVSGDVTEYFYLAGQQIAKRQTCNDTDTDQDKLPDCIEKHWGYDANNSADGLADNDGDGISNGEEYHLKTNPELADSDGDGISDSDEIKYGFDPLVKDAGKDLDQDGLTNLQELELGTDPTDADTDNDGLPDGSDPQPTFNVAVLIPILHNLLY</sequence>
<evidence type="ECO:0000256" key="1">
    <source>
        <dbReference type="ARBA" id="ARBA00004613"/>
    </source>
</evidence>
<keyword evidence="8" id="KW-1185">Reference proteome</keyword>
<keyword evidence="3 6" id="KW-0732">Signal</keyword>
<dbReference type="InterPro" id="IPR006530">
    <property type="entry name" value="YD"/>
</dbReference>
<dbReference type="Pfam" id="PF18884">
    <property type="entry name" value="TSP3_bac"/>
    <property type="match status" value="3"/>
</dbReference>
<feature type="chain" id="PRO_5046544322" evidence="6">
    <location>
        <begin position="25"/>
        <end position="1324"/>
    </location>
</feature>
<proteinExistence type="predicted"/>
<feature type="region of interest" description="Disordered" evidence="5">
    <location>
        <begin position="1283"/>
        <end position="1309"/>
    </location>
</feature>
<dbReference type="Pfam" id="PF05593">
    <property type="entry name" value="RHS_repeat"/>
    <property type="match status" value="2"/>
</dbReference>
<reference evidence="7 8" key="1">
    <citation type="submission" date="2021-04" db="EMBL/GenBank/DDBJ databases">
        <authorList>
            <person name="Pira H."/>
            <person name="Risdian C."/>
            <person name="Wink J."/>
        </authorList>
    </citation>
    <scope>NUCLEOTIDE SEQUENCE [LARGE SCALE GENOMIC DNA]</scope>
    <source>
        <strain evidence="7 8">WH53</strain>
    </source>
</reference>
<evidence type="ECO:0000256" key="4">
    <source>
        <dbReference type="ARBA" id="ARBA00022837"/>
    </source>
</evidence>